<dbReference type="InterPro" id="IPR036291">
    <property type="entry name" value="NAD(P)-bd_dom_sf"/>
</dbReference>
<protein>
    <submittedName>
        <fullName evidence="4">NAD dependent epimerase/dehydratase</fullName>
    </submittedName>
</protein>
<feature type="domain" description="NAD-dependent epimerase/dehydratase" evidence="3">
    <location>
        <begin position="9"/>
        <end position="260"/>
    </location>
</feature>
<evidence type="ECO:0000256" key="1">
    <source>
        <dbReference type="ARBA" id="ARBA00023002"/>
    </source>
</evidence>
<dbReference type="PANTHER" id="PTHR10366">
    <property type="entry name" value="NAD DEPENDENT EPIMERASE/DEHYDRATASE"/>
    <property type="match status" value="1"/>
</dbReference>
<dbReference type="EMBL" id="JOKZ01000190">
    <property type="protein sequence ID" value="KKP01549.1"/>
    <property type="molecule type" value="Genomic_DNA"/>
</dbReference>
<accession>A0A0G0A909</accession>
<sequence length="349" mass="37933">MAPSDHTLLITGATGYVAGHVIHQALSKGYNVRACVRSESAREKILATFPNYGSQLSFAPVKDITSPEFFQDAFADGAVTGVIHLASPVHLSPEDNRRDMLDPAINSAKSIIEAAKKFGPSVQRVVNTSSMAALLDVSQGIRPGYTYSEKDWNPMTYDEAAEADPLSVYCASKALAEKSMWEFMESGDNKPTFSFVSVNPSVIYGPDFYPITSLTDLKPTAARAWALVDAKDIPPPDYCGVVDVRDVATGLLNAFEIPEAAGQRYLLAKHFEWQTAADAAREALEEPDRSRIPAGSPGSMDNGAWKSVTYGVDGSKAVRELGFEYRPLKDTMGDTIKQLLDVERKIGKN</sequence>
<reference evidence="5" key="1">
    <citation type="journal article" date="2015" name="Genome Announc.">
        <title>Draft whole-genome sequence of the biocontrol agent Trichoderma harzianum T6776.</title>
        <authorList>
            <person name="Baroncelli R."/>
            <person name="Piaggeschi G."/>
            <person name="Fiorini L."/>
            <person name="Bertolini E."/>
            <person name="Zapparata A."/>
            <person name="Pe M.E."/>
            <person name="Sarrocco S."/>
            <person name="Vannacci G."/>
        </authorList>
    </citation>
    <scope>NUCLEOTIDE SEQUENCE [LARGE SCALE GENOMIC DNA]</scope>
    <source>
        <strain evidence="5">T6776</strain>
    </source>
</reference>
<comment type="similarity">
    <text evidence="2">Belongs to the NAD(P)-dependent epimerase/dehydratase family. Dihydroflavonol-4-reductase subfamily.</text>
</comment>
<keyword evidence="1" id="KW-0560">Oxidoreductase</keyword>
<dbReference type="Gene3D" id="3.40.50.720">
    <property type="entry name" value="NAD(P)-binding Rossmann-like Domain"/>
    <property type="match status" value="1"/>
</dbReference>
<dbReference type="InterPro" id="IPR050425">
    <property type="entry name" value="NAD(P)_dehydrat-like"/>
</dbReference>
<dbReference type="InterPro" id="IPR001509">
    <property type="entry name" value="Epimerase_deHydtase"/>
</dbReference>
<proteinExistence type="inferred from homology"/>
<evidence type="ECO:0000313" key="4">
    <source>
        <dbReference type="EMBL" id="KKP01549.1"/>
    </source>
</evidence>
<organism evidence="4 5">
    <name type="scientific">Trichoderma harzianum</name>
    <name type="common">Hypocrea lixii</name>
    <dbReference type="NCBI Taxonomy" id="5544"/>
    <lineage>
        <taxon>Eukaryota</taxon>
        <taxon>Fungi</taxon>
        <taxon>Dikarya</taxon>
        <taxon>Ascomycota</taxon>
        <taxon>Pezizomycotina</taxon>
        <taxon>Sordariomycetes</taxon>
        <taxon>Hypocreomycetidae</taxon>
        <taxon>Hypocreales</taxon>
        <taxon>Hypocreaceae</taxon>
        <taxon>Trichoderma</taxon>
    </lineage>
</organism>
<dbReference type="OrthoDB" id="2735536at2759"/>
<name>A0A0G0A909_TRIHA</name>
<gene>
    <name evidence="4" type="ORF">THAR02_06334</name>
</gene>
<dbReference type="GO" id="GO:0016616">
    <property type="term" value="F:oxidoreductase activity, acting on the CH-OH group of donors, NAD or NADP as acceptor"/>
    <property type="evidence" value="ECO:0007669"/>
    <property type="project" value="TreeGrafter"/>
</dbReference>
<dbReference type="SUPFAM" id="SSF51735">
    <property type="entry name" value="NAD(P)-binding Rossmann-fold domains"/>
    <property type="match status" value="1"/>
</dbReference>
<dbReference type="Proteomes" id="UP000034112">
    <property type="component" value="Unassembled WGS sequence"/>
</dbReference>
<comment type="caution">
    <text evidence="4">The sequence shown here is derived from an EMBL/GenBank/DDBJ whole genome shotgun (WGS) entry which is preliminary data.</text>
</comment>
<dbReference type="AlphaFoldDB" id="A0A0G0A909"/>
<dbReference type="OMA" id="YEIRETM"/>
<dbReference type="Pfam" id="PF01370">
    <property type="entry name" value="Epimerase"/>
    <property type="match status" value="1"/>
</dbReference>
<evidence type="ECO:0000313" key="5">
    <source>
        <dbReference type="Proteomes" id="UP000034112"/>
    </source>
</evidence>
<dbReference type="PANTHER" id="PTHR10366:SF564">
    <property type="entry name" value="STEROL-4-ALPHA-CARBOXYLATE 3-DEHYDROGENASE, DECARBOXYLATING"/>
    <property type="match status" value="1"/>
</dbReference>
<evidence type="ECO:0000259" key="3">
    <source>
        <dbReference type="Pfam" id="PF01370"/>
    </source>
</evidence>
<evidence type="ECO:0000256" key="2">
    <source>
        <dbReference type="ARBA" id="ARBA00023445"/>
    </source>
</evidence>